<feature type="transmembrane region" description="Helical" evidence="6">
    <location>
        <begin position="233"/>
        <end position="250"/>
    </location>
</feature>
<gene>
    <name evidence="7" type="primary">glcU</name>
    <name evidence="7" type="ORF">PDESU_02535</name>
</gene>
<feature type="transmembrane region" description="Helical" evidence="6">
    <location>
        <begin position="94"/>
        <end position="116"/>
    </location>
</feature>
<evidence type="ECO:0000256" key="6">
    <source>
        <dbReference type="SAM" id="Phobius"/>
    </source>
</evidence>
<feature type="transmembrane region" description="Helical" evidence="6">
    <location>
        <begin position="193"/>
        <end position="213"/>
    </location>
</feature>
<keyword evidence="3 6" id="KW-0812">Transmembrane</keyword>
<comment type="subcellular location">
    <subcellularLocation>
        <location evidence="1">Membrane</location>
        <topology evidence="1">Multi-pass membrane protein</topology>
    </subcellularLocation>
</comment>
<dbReference type="RefSeq" id="WP_136079508.1">
    <property type="nucleotide sequence ID" value="NZ_CAAHFG010000001.1"/>
</dbReference>
<dbReference type="PANTHER" id="PTHR16119">
    <property type="entry name" value="TRANSMEMBRANE PROTEIN 144"/>
    <property type="match status" value="1"/>
</dbReference>
<dbReference type="AlphaFoldDB" id="A0A6C2U1X8"/>
<keyword evidence="4 6" id="KW-1133">Transmembrane helix</keyword>
<feature type="transmembrane region" description="Helical" evidence="6">
    <location>
        <begin position="35"/>
        <end position="53"/>
    </location>
</feature>
<dbReference type="CDD" id="cd23110">
    <property type="entry name" value="GRP"/>
    <property type="match status" value="1"/>
</dbReference>
<dbReference type="GO" id="GO:0015144">
    <property type="term" value="F:carbohydrate transmembrane transporter activity"/>
    <property type="evidence" value="ECO:0007669"/>
    <property type="project" value="InterPro"/>
</dbReference>
<dbReference type="GO" id="GO:0016020">
    <property type="term" value="C:membrane"/>
    <property type="evidence" value="ECO:0007669"/>
    <property type="project" value="UniProtKB-SubCell"/>
</dbReference>
<reference evidence="7 8" key="1">
    <citation type="submission" date="2019-04" db="EMBL/GenBank/DDBJ databases">
        <authorList>
            <person name="Van Vliet M D."/>
        </authorList>
    </citation>
    <scope>NUCLEOTIDE SEQUENCE [LARGE SCALE GENOMIC DNA]</scope>
    <source>
        <strain evidence="7 8">F1</strain>
    </source>
</reference>
<evidence type="ECO:0000256" key="5">
    <source>
        <dbReference type="ARBA" id="ARBA00023136"/>
    </source>
</evidence>
<dbReference type="PANTHER" id="PTHR16119:SF17">
    <property type="entry name" value="TRANSMEMBRANE PROTEIN 144"/>
    <property type="match status" value="1"/>
</dbReference>
<dbReference type="InterPro" id="IPR010651">
    <property type="entry name" value="Sugar_transport"/>
</dbReference>
<evidence type="ECO:0000256" key="1">
    <source>
        <dbReference type="ARBA" id="ARBA00004141"/>
    </source>
</evidence>
<evidence type="ECO:0000313" key="7">
    <source>
        <dbReference type="EMBL" id="VGO13978.1"/>
    </source>
</evidence>
<dbReference type="EMBL" id="CAAHFG010000001">
    <property type="protein sequence ID" value="VGO13978.1"/>
    <property type="molecule type" value="Genomic_DNA"/>
</dbReference>
<feature type="transmembrane region" description="Helical" evidence="6">
    <location>
        <begin position="6"/>
        <end position="23"/>
    </location>
</feature>
<proteinExistence type="inferred from homology"/>
<keyword evidence="8" id="KW-1185">Reference proteome</keyword>
<sequence>MGGLGFVYAVVCVLAWGSWLVPSEKVKFPNEQAKTFYVALATSIIATIVVALRGEMGQLASGIAWVPVIGGLIWAVSAYCAFVGCNHIGIAKAFGIWAPLNIMVSFIWSLTLFGQFRDCSVLTWGVGLVSLIVMIGGIFMIIFAGGAGEKEEGKSAVKGLLGAVGAGILWGTFYIPAAYVSETSSELAQISPWASALPLAVGMLIGTSIMVALTRTSPKLENTLSTVRAMSSGGLWCAGFFGMLLMVAAIGPGPGYTLASLCVAVNALWGVFYFKDPAPKTKAGNLTLTGVLIATLAGTVLGNFGSLDRIMGQEKPAVEEVQHVNE</sequence>
<dbReference type="Proteomes" id="UP000366872">
    <property type="component" value="Unassembled WGS sequence"/>
</dbReference>
<evidence type="ECO:0000256" key="3">
    <source>
        <dbReference type="ARBA" id="ARBA00022692"/>
    </source>
</evidence>
<feature type="transmembrane region" description="Helical" evidence="6">
    <location>
        <begin position="122"/>
        <end position="147"/>
    </location>
</feature>
<dbReference type="Pfam" id="PF06800">
    <property type="entry name" value="Sugar_transport"/>
    <property type="match status" value="1"/>
</dbReference>
<evidence type="ECO:0000313" key="8">
    <source>
        <dbReference type="Proteomes" id="UP000366872"/>
    </source>
</evidence>
<feature type="transmembrane region" description="Helical" evidence="6">
    <location>
        <begin position="286"/>
        <end position="305"/>
    </location>
</feature>
<evidence type="ECO:0000256" key="2">
    <source>
        <dbReference type="ARBA" id="ARBA00006117"/>
    </source>
</evidence>
<comment type="similarity">
    <text evidence="2">Belongs to the GRP transporter (TC 2.A.7.5) family.</text>
</comment>
<organism evidence="7 8">
    <name type="scientific">Pontiella desulfatans</name>
    <dbReference type="NCBI Taxonomy" id="2750659"/>
    <lineage>
        <taxon>Bacteria</taxon>
        <taxon>Pseudomonadati</taxon>
        <taxon>Kiritimatiellota</taxon>
        <taxon>Kiritimatiellia</taxon>
        <taxon>Kiritimatiellales</taxon>
        <taxon>Pontiellaceae</taxon>
        <taxon>Pontiella</taxon>
    </lineage>
</organism>
<protein>
    <submittedName>
        <fullName evidence="7">Glucose uptake protein GlcU</fullName>
    </submittedName>
</protein>
<keyword evidence="5 6" id="KW-0472">Membrane</keyword>
<name>A0A6C2U1X8_PONDE</name>
<feature type="transmembrane region" description="Helical" evidence="6">
    <location>
        <begin position="159"/>
        <end position="181"/>
    </location>
</feature>
<feature type="transmembrane region" description="Helical" evidence="6">
    <location>
        <begin position="59"/>
        <end position="82"/>
    </location>
</feature>
<evidence type="ECO:0000256" key="4">
    <source>
        <dbReference type="ARBA" id="ARBA00022989"/>
    </source>
</evidence>
<accession>A0A6C2U1X8</accession>